<dbReference type="Proteomes" id="UP001148737">
    <property type="component" value="Unassembled WGS sequence"/>
</dbReference>
<evidence type="ECO:0000313" key="2">
    <source>
        <dbReference type="Proteomes" id="UP001148737"/>
    </source>
</evidence>
<dbReference type="EMBL" id="JANAKD010000546">
    <property type="protein sequence ID" value="KAJ3492902.1"/>
    <property type="molecule type" value="Genomic_DNA"/>
</dbReference>
<reference evidence="1" key="1">
    <citation type="submission" date="2022-07" db="EMBL/GenBank/DDBJ databases">
        <title>Genome Sequence of Lecanicillium saksenae.</title>
        <authorList>
            <person name="Buettner E."/>
        </authorList>
    </citation>
    <scope>NUCLEOTIDE SEQUENCE</scope>
    <source>
        <strain evidence="1">VT-O1</strain>
    </source>
</reference>
<proteinExistence type="predicted"/>
<protein>
    <submittedName>
        <fullName evidence="1">Uncharacterized protein</fullName>
    </submittedName>
</protein>
<keyword evidence="2" id="KW-1185">Reference proteome</keyword>
<name>A0ACC1QVY2_9HYPO</name>
<sequence length="136" mass="14158">MLLKIAVLVGATAAATVRRDGCNGFAASCGRAYAQNGTSGHVDADLLVVATYCIDQAGERNYNPTVKINDCLSNSFGQLTAGTGFAYSCHDYGIDPIGAKNVFHATCGDGHGSEKKTQIDLNTVLCNLNGQLSCAH</sequence>
<accession>A0ACC1QVY2</accession>
<organism evidence="1 2">
    <name type="scientific">Lecanicillium saksenae</name>
    <dbReference type="NCBI Taxonomy" id="468837"/>
    <lineage>
        <taxon>Eukaryota</taxon>
        <taxon>Fungi</taxon>
        <taxon>Dikarya</taxon>
        <taxon>Ascomycota</taxon>
        <taxon>Pezizomycotina</taxon>
        <taxon>Sordariomycetes</taxon>
        <taxon>Hypocreomycetidae</taxon>
        <taxon>Hypocreales</taxon>
        <taxon>Cordycipitaceae</taxon>
        <taxon>Lecanicillium</taxon>
    </lineage>
</organism>
<evidence type="ECO:0000313" key="1">
    <source>
        <dbReference type="EMBL" id="KAJ3492902.1"/>
    </source>
</evidence>
<gene>
    <name evidence="1" type="ORF">NLG97_g5071</name>
</gene>
<comment type="caution">
    <text evidence="1">The sequence shown here is derived from an EMBL/GenBank/DDBJ whole genome shotgun (WGS) entry which is preliminary data.</text>
</comment>